<comment type="caution">
    <text evidence="1">The sequence shown here is derived from an EMBL/GenBank/DDBJ whole genome shotgun (WGS) entry which is preliminary data.</text>
</comment>
<accession>A0A420E6S9</accession>
<sequence length="417" mass="46577">MPSIERASYHGRGGVWLKTSSHQLFVQADGGMCPEFSIFQQSPTGMTPINAYWNPHFRGIAGSQFEAENPQHADYWHVKILHEAAGTFPCAPTFGAGGDLYPPHGETANQAWHYITSEVIDSSLGQIVAVYWEIEDTLSGFNYQKWDWLIEGHSAHYMMLGVRNRKPVKQATNLAWHTTLGQPLLAQGCDISCSSMQYQVCPSQQEFDDTGRLFPDARFTDLSDVPLRDGSRVNMSSFDVNAGATDLVCGAIHPDHRLEWSACSNSALNLGFISLIPKWKHPEARLAHFFNFWYQQGGRHFTPWADYDGGPDRSLALGMEASIGGFANGLQWSLDHPEVLQQGSYVMLQSNQRVLFPCINLLIDQLGARLGDIRLSNSPNVALPEISLVMENKSNHQQVCDIRMQSFAEITDQFPQT</sequence>
<organism evidence="1 2">
    <name type="scientific">Alginatibacterium sediminis</name>
    <dbReference type="NCBI Taxonomy" id="2164068"/>
    <lineage>
        <taxon>Bacteria</taxon>
        <taxon>Pseudomonadati</taxon>
        <taxon>Pseudomonadota</taxon>
        <taxon>Gammaproteobacteria</taxon>
        <taxon>Alteromonadales</taxon>
        <taxon>Alteromonadaceae</taxon>
        <taxon>Alginatibacterium</taxon>
    </lineage>
</organism>
<evidence type="ECO:0000313" key="2">
    <source>
        <dbReference type="Proteomes" id="UP000286482"/>
    </source>
</evidence>
<dbReference type="InterPro" id="IPR014718">
    <property type="entry name" value="GH-type_carb-bd"/>
</dbReference>
<dbReference type="Proteomes" id="UP000286482">
    <property type="component" value="Unassembled WGS sequence"/>
</dbReference>
<reference evidence="1 2" key="1">
    <citation type="submission" date="2018-09" db="EMBL/GenBank/DDBJ databases">
        <authorList>
            <person name="Wang Z."/>
        </authorList>
    </citation>
    <scope>NUCLEOTIDE SEQUENCE [LARGE SCALE GENOMIC DNA]</scope>
    <source>
        <strain evidence="1 2">ALS 81</strain>
    </source>
</reference>
<keyword evidence="2" id="KW-1185">Reference proteome</keyword>
<evidence type="ECO:0008006" key="3">
    <source>
        <dbReference type="Google" id="ProtNLM"/>
    </source>
</evidence>
<name>A0A420E6S9_9ALTE</name>
<protein>
    <recommendedName>
        <fullName evidence="3">DUF4432 family protein</fullName>
    </recommendedName>
</protein>
<dbReference type="OrthoDB" id="7335506at2"/>
<dbReference type="GO" id="GO:0030246">
    <property type="term" value="F:carbohydrate binding"/>
    <property type="evidence" value="ECO:0007669"/>
    <property type="project" value="InterPro"/>
</dbReference>
<dbReference type="RefSeq" id="WP_120356403.1">
    <property type="nucleotide sequence ID" value="NZ_RAQO01000010.1"/>
</dbReference>
<dbReference type="AlphaFoldDB" id="A0A420E6S9"/>
<dbReference type="EMBL" id="RAQO01000010">
    <property type="protein sequence ID" value="RKF13693.1"/>
    <property type="molecule type" value="Genomic_DNA"/>
</dbReference>
<dbReference type="Gene3D" id="2.70.98.10">
    <property type="match status" value="1"/>
</dbReference>
<evidence type="ECO:0000313" key="1">
    <source>
        <dbReference type="EMBL" id="RKF13693.1"/>
    </source>
</evidence>
<proteinExistence type="predicted"/>
<gene>
    <name evidence="1" type="ORF">DBZ36_18145</name>
</gene>